<organism evidence="2 3">
    <name type="scientific">Pleuronectes platessa</name>
    <name type="common">European plaice</name>
    <dbReference type="NCBI Taxonomy" id="8262"/>
    <lineage>
        <taxon>Eukaryota</taxon>
        <taxon>Metazoa</taxon>
        <taxon>Chordata</taxon>
        <taxon>Craniata</taxon>
        <taxon>Vertebrata</taxon>
        <taxon>Euteleostomi</taxon>
        <taxon>Actinopterygii</taxon>
        <taxon>Neopterygii</taxon>
        <taxon>Teleostei</taxon>
        <taxon>Neoteleostei</taxon>
        <taxon>Acanthomorphata</taxon>
        <taxon>Carangaria</taxon>
        <taxon>Pleuronectiformes</taxon>
        <taxon>Pleuronectoidei</taxon>
        <taxon>Pleuronectidae</taxon>
        <taxon>Pleuronectes</taxon>
    </lineage>
</organism>
<dbReference type="EMBL" id="CADEAL010004074">
    <property type="protein sequence ID" value="CAB1451027.1"/>
    <property type="molecule type" value="Genomic_DNA"/>
</dbReference>
<feature type="region of interest" description="Disordered" evidence="1">
    <location>
        <begin position="39"/>
        <end position="109"/>
    </location>
</feature>
<name>A0A9N7VE51_PLEPL</name>
<protein>
    <submittedName>
        <fullName evidence="2">Uncharacterized protein</fullName>
    </submittedName>
</protein>
<evidence type="ECO:0000313" key="3">
    <source>
        <dbReference type="Proteomes" id="UP001153269"/>
    </source>
</evidence>
<dbReference type="Proteomes" id="UP001153269">
    <property type="component" value="Unassembled WGS sequence"/>
</dbReference>
<feature type="region of interest" description="Disordered" evidence="1">
    <location>
        <begin position="1"/>
        <end position="20"/>
    </location>
</feature>
<proteinExistence type="predicted"/>
<evidence type="ECO:0000313" key="2">
    <source>
        <dbReference type="EMBL" id="CAB1451027.1"/>
    </source>
</evidence>
<keyword evidence="3" id="KW-1185">Reference proteome</keyword>
<accession>A0A9N7VE51</accession>
<comment type="caution">
    <text evidence="2">The sequence shown here is derived from an EMBL/GenBank/DDBJ whole genome shotgun (WGS) entry which is preliminary data.</text>
</comment>
<feature type="compositionally biased region" description="Basic and acidic residues" evidence="1">
    <location>
        <begin position="39"/>
        <end position="59"/>
    </location>
</feature>
<sequence>MWAALNNAISGKPQRSDWRANKRECNTIQSIAVQEGGEAKVELRTRKQRQERAREERGNDTLTSTSTHHQVKRAGGPRVRGDIEPPLPRCSLPHPVHISRVPSPPCPRQ</sequence>
<reference evidence="2" key="1">
    <citation type="submission" date="2020-03" db="EMBL/GenBank/DDBJ databases">
        <authorList>
            <person name="Weist P."/>
        </authorList>
    </citation>
    <scope>NUCLEOTIDE SEQUENCE</scope>
</reference>
<gene>
    <name evidence="2" type="ORF">PLEPLA_LOCUS38720</name>
</gene>
<dbReference type="AlphaFoldDB" id="A0A9N7VE51"/>
<evidence type="ECO:0000256" key="1">
    <source>
        <dbReference type="SAM" id="MobiDB-lite"/>
    </source>
</evidence>